<evidence type="ECO:0000313" key="2">
    <source>
        <dbReference type="Proteomes" id="UP000430466"/>
    </source>
</evidence>
<proteinExistence type="predicted"/>
<accession>A0A6A7K434</accession>
<dbReference type="Proteomes" id="UP000430466">
    <property type="component" value="Unassembled WGS sequence"/>
</dbReference>
<dbReference type="EMBL" id="WHOE01000137">
    <property type="protein sequence ID" value="MPW15178.1"/>
    <property type="molecule type" value="Genomic_DNA"/>
</dbReference>
<dbReference type="AlphaFoldDB" id="A0A6A7K434"/>
<gene>
    <name evidence="1" type="ORF">GDZ32_10510</name>
</gene>
<reference evidence="1 2" key="1">
    <citation type="submission" date="2019-10" db="EMBL/GenBank/DDBJ databases">
        <title>Draft genome sequences of Lactobacillus strains.</title>
        <authorList>
            <person name="Cho G.-S."/>
            <person name="Fagbemigun O."/>
            <person name="Brinks E."/>
            <person name="Franz C.M.A.P."/>
        </authorList>
    </citation>
    <scope>NUCLEOTIDE SEQUENCE [LARGE SCALE GENOMIC DNA]</scope>
    <source>
        <strain evidence="1 2">313</strain>
    </source>
</reference>
<protein>
    <submittedName>
        <fullName evidence="1">Uncharacterized protein</fullName>
    </submittedName>
</protein>
<evidence type="ECO:0000313" key="1">
    <source>
        <dbReference type="EMBL" id="MPW15178.1"/>
    </source>
</evidence>
<comment type="caution">
    <text evidence="1">The sequence shown here is derived from an EMBL/GenBank/DDBJ whole genome shotgun (WGS) entry which is preliminary data.</text>
</comment>
<dbReference type="RefSeq" id="WP_152724604.1">
    <property type="nucleotide sequence ID" value="NZ_WHOE01000137.1"/>
</dbReference>
<sequence>MTKRINPDTGYPMSTEKQILQARENLKLVEEQSSYDKSLEFLQKIGADFRTDEEKFHDYMLHNFGQLINLTKAKAELAYKLGEWNVAENNYLKIFSLDILIADKLRIIYLKEKRYRDVSYIMQFTKETTKNLPKVLGNYNQWVYEKFDHNLAEANKKAEKHVSNDRSLIQGEDRIFLAKRADKTTKEILSWEEKYYEN</sequence>
<name>A0A6A7K434_LACHE</name>
<organism evidence="1 2">
    <name type="scientific">Lactobacillus helveticus</name>
    <name type="common">Lactobacillus suntoryeus</name>
    <dbReference type="NCBI Taxonomy" id="1587"/>
    <lineage>
        <taxon>Bacteria</taxon>
        <taxon>Bacillati</taxon>
        <taxon>Bacillota</taxon>
        <taxon>Bacilli</taxon>
        <taxon>Lactobacillales</taxon>
        <taxon>Lactobacillaceae</taxon>
        <taxon>Lactobacillus</taxon>
    </lineage>
</organism>